<proteinExistence type="predicted"/>
<dbReference type="HOGENOM" id="CLU_023669_2_0_2"/>
<dbReference type="GeneID" id="9752610"/>
<reference evidence="4 5" key="1">
    <citation type="journal article" date="2010" name="Stand. Genomic Sci.">
        <title>Complete genome sequence of Vulcanisaeta distributa type strain (IC-017).</title>
        <authorList>
            <person name="Mavromatis K."/>
            <person name="Sikorski J."/>
            <person name="Pabst E."/>
            <person name="Teshima H."/>
            <person name="Lapidus A."/>
            <person name="Lucas S."/>
            <person name="Nolan M."/>
            <person name="Glavina Del Rio T."/>
            <person name="Cheng J.F."/>
            <person name="Bruce D."/>
            <person name="Goodwin L."/>
            <person name="Pitluck S."/>
            <person name="Liolios K."/>
            <person name="Ivanova N."/>
            <person name="Mikhailova N."/>
            <person name="Pati A."/>
            <person name="Chen A."/>
            <person name="Palaniappan K."/>
            <person name="Land M."/>
            <person name="Hauser L."/>
            <person name="Chang Y.J."/>
            <person name="Jeffries C.D."/>
            <person name="Rohde M."/>
            <person name="Spring S."/>
            <person name="Goker M."/>
            <person name="Wirth R."/>
            <person name="Woyke T."/>
            <person name="Bristow J."/>
            <person name="Eisen J.A."/>
            <person name="Markowitz V."/>
            <person name="Hugenholtz P."/>
            <person name="Klenk H.P."/>
            <person name="Kyrpides N.C."/>
        </authorList>
    </citation>
    <scope>NUCLEOTIDE SEQUENCE [LARGE SCALE GENOMIC DNA]</scope>
    <source>
        <strain evidence="5">DSM 14429 / JCM 11212 / NBRC 100878 / IC-017</strain>
    </source>
</reference>
<dbReference type="OrthoDB" id="27015at2157"/>
<gene>
    <name evidence="4" type="ordered locus">Vdis_1670</name>
</gene>
<dbReference type="RefSeq" id="WP_013336773.1">
    <property type="nucleotide sequence ID" value="NC_014537.1"/>
</dbReference>
<dbReference type="Gene3D" id="3.40.50.300">
    <property type="entry name" value="P-loop containing nucleotide triphosphate hydrolases"/>
    <property type="match status" value="1"/>
</dbReference>
<keyword evidence="1" id="KW-0547">Nucleotide-binding</keyword>
<feature type="domain" description="KaiC-like" evidence="3">
    <location>
        <begin position="10"/>
        <end position="269"/>
    </location>
</feature>
<dbReference type="AlphaFoldDB" id="E1QU54"/>
<organism evidence="4 5">
    <name type="scientific">Vulcanisaeta distributa (strain DSM 14429 / JCM 11212 / NBRC 100878 / IC-017)</name>
    <dbReference type="NCBI Taxonomy" id="572478"/>
    <lineage>
        <taxon>Archaea</taxon>
        <taxon>Thermoproteota</taxon>
        <taxon>Thermoprotei</taxon>
        <taxon>Thermoproteales</taxon>
        <taxon>Thermoproteaceae</taxon>
        <taxon>Vulcanisaeta</taxon>
    </lineage>
</organism>
<keyword evidence="5" id="KW-1185">Reference proteome</keyword>
<keyword evidence="2" id="KW-0067">ATP-binding</keyword>
<evidence type="ECO:0000256" key="1">
    <source>
        <dbReference type="ARBA" id="ARBA00022741"/>
    </source>
</evidence>
<reference evidence="5" key="2">
    <citation type="journal article" date="2010" name="Stand. Genomic Sci.">
        <title>Complete genome sequence of Vulcanisaeta distributa type strain (IC-017T).</title>
        <authorList>
            <person name="Mavromatis K."/>
            <person name="Sikorski J."/>
            <person name="Pabst E."/>
            <person name="Teshima H."/>
            <person name="Lapidus A."/>
            <person name="Lucas S."/>
            <person name="Nolan M."/>
            <person name="Glavina Del Rio T."/>
            <person name="Cheng J."/>
            <person name="Bruce D."/>
            <person name="Goodwin L."/>
            <person name="Pitluck S."/>
            <person name="Liolios K."/>
            <person name="Ivanova N."/>
            <person name="Mikhailova N."/>
            <person name="Pati A."/>
            <person name="Chen A."/>
            <person name="Palaniappan K."/>
            <person name="Land M."/>
            <person name="Hauser L."/>
            <person name="Chang Y."/>
            <person name="Jeffries C."/>
            <person name="Rohde M."/>
            <person name="Spring S."/>
            <person name="Goker M."/>
            <person name="Wirth R."/>
            <person name="Woyke T."/>
            <person name="Bristow J."/>
            <person name="Eisen J."/>
            <person name="Markowitz V."/>
            <person name="Hugenholtz P."/>
            <person name="Klenk H."/>
            <person name="Kyrpides N."/>
        </authorList>
    </citation>
    <scope>NUCLEOTIDE SEQUENCE [LARGE SCALE GENOMIC DNA]</scope>
    <source>
        <strain evidence="5">DSM 14429 / JCM 11212 / NBRC 100878 / IC-017</strain>
    </source>
</reference>
<protein>
    <submittedName>
        <fullName evidence="4">Putative circadian clock protein, KaiC</fullName>
    </submittedName>
</protein>
<dbReference type="EMBL" id="CP002100">
    <property type="protein sequence ID" value="ADN51048.1"/>
    <property type="molecule type" value="Genomic_DNA"/>
</dbReference>
<dbReference type="PANTHER" id="PTHR43637">
    <property type="entry name" value="UPF0273 PROTEIN TM_0370"/>
    <property type="match status" value="1"/>
</dbReference>
<dbReference type="InterPro" id="IPR027417">
    <property type="entry name" value="P-loop_NTPase"/>
</dbReference>
<dbReference type="KEGG" id="vdi:Vdis_1670"/>
<evidence type="ECO:0000313" key="4">
    <source>
        <dbReference type="EMBL" id="ADN51048.1"/>
    </source>
</evidence>
<dbReference type="eggNOG" id="arCOG01171">
    <property type="taxonomic scope" value="Archaea"/>
</dbReference>
<dbReference type="InterPro" id="IPR014774">
    <property type="entry name" value="KaiC-like_dom"/>
</dbReference>
<evidence type="ECO:0000259" key="3">
    <source>
        <dbReference type="Pfam" id="PF06745"/>
    </source>
</evidence>
<dbReference type="Proteomes" id="UP000006681">
    <property type="component" value="Chromosome"/>
</dbReference>
<accession>E1QU54</accession>
<dbReference type="SUPFAM" id="SSF52540">
    <property type="entry name" value="P-loop containing nucleoside triphosphate hydrolases"/>
    <property type="match status" value="1"/>
</dbReference>
<evidence type="ECO:0000313" key="5">
    <source>
        <dbReference type="Proteomes" id="UP000006681"/>
    </source>
</evidence>
<dbReference type="GO" id="GO:0005524">
    <property type="term" value="F:ATP binding"/>
    <property type="evidence" value="ECO:0007669"/>
    <property type="project" value="UniProtKB-KW"/>
</dbReference>
<dbReference type="PRINTS" id="PR01874">
    <property type="entry name" value="DNAREPAIRADA"/>
</dbReference>
<evidence type="ECO:0000256" key="2">
    <source>
        <dbReference type="ARBA" id="ARBA00022840"/>
    </source>
</evidence>
<dbReference type="PANTHER" id="PTHR43637:SF2">
    <property type="entry name" value="PROTEIN GVPD 1"/>
    <property type="match status" value="1"/>
</dbReference>
<sequence length="291" mass="32582">MSSAVRRISLGINWLDYALLGGVPRGNWLLVTGEPGVGKSILTIQAAGANVDAMPVVYVSTETRFFDVVRQAKQFNIDLSDAVSLADVLAGKVKDVKTNLVVIDLFGLAREYRELLRAGEDEEGKAKAKSPLSMEVVISAIERAYEVLGVSEEGKITRDVLVIIDSLAPMWAHAPAMARLITYRLRQRLYRSNVTVIMTNQFAPTTGMTFGFGAEHIADAIIHMWIEQPERKKEIERWLIIKKARLTNHYRKAMKYEIEPGKGLTLIEPSIEELKKWFDEYAGKQGSSEEE</sequence>
<name>E1QU54_VULDI</name>
<dbReference type="Pfam" id="PF06745">
    <property type="entry name" value="ATPase"/>
    <property type="match status" value="1"/>
</dbReference>